<dbReference type="InterPro" id="IPR027417">
    <property type="entry name" value="P-loop_NTPase"/>
</dbReference>
<gene>
    <name evidence="8" type="ORF">AKO1_009953</name>
</gene>
<dbReference type="Pfam" id="PF00503">
    <property type="entry name" value="G-alpha"/>
    <property type="match status" value="1"/>
</dbReference>
<proteinExistence type="predicted"/>
<keyword evidence="4 6" id="KW-0342">GTP-binding</keyword>
<dbReference type="Gene3D" id="1.10.400.10">
    <property type="entry name" value="GI Alpha 1, domain 2-like"/>
    <property type="match status" value="1"/>
</dbReference>
<dbReference type="GO" id="GO:0001664">
    <property type="term" value="F:G protein-coupled receptor binding"/>
    <property type="evidence" value="ECO:0007669"/>
    <property type="project" value="TreeGrafter"/>
</dbReference>
<dbReference type="GO" id="GO:0046872">
    <property type="term" value="F:metal ion binding"/>
    <property type="evidence" value="ECO:0007669"/>
    <property type="project" value="UniProtKB-KW"/>
</dbReference>
<dbReference type="SUPFAM" id="SSF52540">
    <property type="entry name" value="P-loop containing nucleoside triphosphate hydrolases"/>
    <property type="match status" value="1"/>
</dbReference>
<organism evidence="8 9">
    <name type="scientific">Acrasis kona</name>
    <dbReference type="NCBI Taxonomy" id="1008807"/>
    <lineage>
        <taxon>Eukaryota</taxon>
        <taxon>Discoba</taxon>
        <taxon>Heterolobosea</taxon>
        <taxon>Tetramitia</taxon>
        <taxon>Eutetramitia</taxon>
        <taxon>Acrasidae</taxon>
        <taxon>Acrasis</taxon>
    </lineage>
</organism>
<feature type="binding site" evidence="6">
    <location>
        <begin position="39"/>
        <end position="44"/>
    </location>
    <ligand>
        <name>GTP</name>
        <dbReference type="ChEBI" id="CHEBI:37565"/>
    </ligand>
</feature>
<evidence type="ECO:0000256" key="3">
    <source>
        <dbReference type="ARBA" id="ARBA00022842"/>
    </source>
</evidence>
<dbReference type="AlphaFoldDB" id="A0AAW2ZNZ2"/>
<feature type="binding site" evidence="6">
    <location>
        <position position="327"/>
    </location>
    <ligand>
        <name>GTP</name>
        <dbReference type="ChEBI" id="CHEBI:37565"/>
    </ligand>
</feature>
<dbReference type="SMART" id="SM00275">
    <property type="entry name" value="G_alpha"/>
    <property type="match status" value="1"/>
</dbReference>
<dbReference type="PANTHER" id="PTHR10218:SF302">
    <property type="entry name" value="GUANINE NUCLEOTIDE-BINDING PROTEIN ALPHA-5 SUBUNIT"/>
    <property type="match status" value="1"/>
</dbReference>
<keyword evidence="1 7" id="KW-0479">Metal-binding</keyword>
<keyword evidence="2 6" id="KW-0547">Nucleotide-binding</keyword>
<evidence type="ECO:0000256" key="5">
    <source>
        <dbReference type="ARBA" id="ARBA00023224"/>
    </source>
</evidence>
<accession>A0AAW2ZNZ2</accession>
<dbReference type="GO" id="GO:0005737">
    <property type="term" value="C:cytoplasm"/>
    <property type="evidence" value="ECO:0007669"/>
    <property type="project" value="TreeGrafter"/>
</dbReference>
<dbReference type="EMBL" id="JAOPGA020001779">
    <property type="protein sequence ID" value="KAL0491215.1"/>
    <property type="molecule type" value="Genomic_DNA"/>
</dbReference>
<name>A0AAW2ZNZ2_9EUKA</name>
<dbReference type="Gene3D" id="3.40.50.300">
    <property type="entry name" value="P-loop containing nucleotide triphosphate hydrolases"/>
    <property type="match status" value="1"/>
</dbReference>
<dbReference type="GO" id="GO:0005525">
    <property type="term" value="F:GTP binding"/>
    <property type="evidence" value="ECO:0007669"/>
    <property type="project" value="UniProtKB-KW"/>
</dbReference>
<dbReference type="CDD" id="cd00066">
    <property type="entry name" value="G-alpha"/>
    <property type="match status" value="1"/>
</dbReference>
<evidence type="ECO:0000256" key="1">
    <source>
        <dbReference type="ARBA" id="ARBA00022723"/>
    </source>
</evidence>
<feature type="binding site" evidence="6">
    <location>
        <begin position="201"/>
        <end position="205"/>
    </location>
    <ligand>
        <name>GTP</name>
        <dbReference type="ChEBI" id="CHEBI:37565"/>
    </ligand>
</feature>
<feature type="binding site" evidence="6">
    <location>
        <begin position="151"/>
        <end position="152"/>
    </location>
    <ligand>
        <name>GTP</name>
        <dbReference type="ChEBI" id="CHEBI:37565"/>
    </ligand>
</feature>
<feature type="binding site" evidence="7">
    <location>
        <position position="43"/>
    </location>
    <ligand>
        <name>Mg(2+)</name>
        <dbReference type="ChEBI" id="CHEBI:18420"/>
    </ligand>
</feature>
<sequence length="354" mass="40887">MACCLTPSDPTTKEIDKMLVQDHNEYKKTIKLLLLGAGESGKSTIFKQMKIINTAPFDNNELANYKHIIFRNVLDSIRELISNMSKLDIKFGDATAEEHANFISAIPEAQIVSNSVDSIMAGDVGRYIKVVWNDAGIKECYKQRSNFQLIDSAEYYLNDVDRICNPSYLPTQQDVLRSRMKTVGIVEADFLIDRFKFKMVDVGGQRNERRKWIHAFDEVTAIIFVTSLSEYDQKLFENDQNWRMHESVMLFEEMCNSKFLKNTSMLLFFNKKDLFDQKIKYVNPSVCYPDEYKDGNNPDKALDFIQKKFLEKNRNPSRQIFHRVTQATDTENIKTVFNLAKAVILRVNLGGMIS</sequence>
<feature type="binding site" evidence="7">
    <location>
        <position position="182"/>
    </location>
    <ligand>
        <name>Mg(2+)</name>
        <dbReference type="ChEBI" id="CHEBI:18420"/>
    </ligand>
</feature>
<evidence type="ECO:0000313" key="8">
    <source>
        <dbReference type="EMBL" id="KAL0491215.1"/>
    </source>
</evidence>
<feature type="binding site" evidence="6">
    <location>
        <begin position="176"/>
        <end position="182"/>
    </location>
    <ligand>
        <name>GTP</name>
        <dbReference type="ChEBI" id="CHEBI:37565"/>
    </ligand>
</feature>
<dbReference type="InterPro" id="IPR001019">
    <property type="entry name" value="Gprotein_alpha_su"/>
</dbReference>
<evidence type="ECO:0000256" key="2">
    <source>
        <dbReference type="ARBA" id="ARBA00022741"/>
    </source>
</evidence>
<dbReference type="SUPFAM" id="SSF47895">
    <property type="entry name" value="Transducin (alpha subunit), insertion domain"/>
    <property type="match status" value="1"/>
</dbReference>
<dbReference type="Proteomes" id="UP001431209">
    <property type="component" value="Unassembled WGS sequence"/>
</dbReference>
<reference evidence="8 9" key="1">
    <citation type="submission" date="2024-03" db="EMBL/GenBank/DDBJ databases">
        <title>The Acrasis kona genome and developmental transcriptomes reveal deep origins of eukaryotic multicellular pathways.</title>
        <authorList>
            <person name="Sheikh S."/>
            <person name="Fu C.-J."/>
            <person name="Brown M.W."/>
            <person name="Baldauf S.L."/>
        </authorList>
    </citation>
    <scope>NUCLEOTIDE SEQUENCE [LARGE SCALE GENOMIC DNA]</scope>
    <source>
        <strain evidence="8 9">ATCC MYA-3509</strain>
    </source>
</reference>
<dbReference type="GO" id="GO:0007188">
    <property type="term" value="P:adenylate cyclase-modulating G protein-coupled receptor signaling pathway"/>
    <property type="evidence" value="ECO:0007669"/>
    <property type="project" value="TreeGrafter"/>
</dbReference>
<dbReference type="GO" id="GO:0031683">
    <property type="term" value="F:G-protein beta/gamma-subunit complex binding"/>
    <property type="evidence" value="ECO:0007669"/>
    <property type="project" value="InterPro"/>
</dbReference>
<feature type="binding site" evidence="6">
    <location>
        <begin position="270"/>
        <end position="273"/>
    </location>
    <ligand>
        <name>GTP</name>
        <dbReference type="ChEBI" id="CHEBI:37565"/>
    </ligand>
</feature>
<evidence type="ECO:0000256" key="6">
    <source>
        <dbReference type="PIRSR" id="PIRSR601019-1"/>
    </source>
</evidence>
<dbReference type="GO" id="GO:0005834">
    <property type="term" value="C:heterotrimeric G-protein complex"/>
    <property type="evidence" value="ECO:0007669"/>
    <property type="project" value="TreeGrafter"/>
</dbReference>
<keyword evidence="3 7" id="KW-0460">Magnesium</keyword>
<protein>
    <submittedName>
        <fullName evidence="8">Guanine nucleotide-binding protein G(I) subunit alpha</fullName>
    </submittedName>
</protein>
<dbReference type="PROSITE" id="PS51882">
    <property type="entry name" value="G_ALPHA"/>
    <property type="match status" value="1"/>
</dbReference>
<dbReference type="GO" id="GO:0003924">
    <property type="term" value="F:GTPase activity"/>
    <property type="evidence" value="ECO:0007669"/>
    <property type="project" value="InterPro"/>
</dbReference>
<evidence type="ECO:0000256" key="4">
    <source>
        <dbReference type="ARBA" id="ARBA00023134"/>
    </source>
</evidence>
<evidence type="ECO:0000256" key="7">
    <source>
        <dbReference type="PIRSR" id="PIRSR601019-2"/>
    </source>
</evidence>
<evidence type="ECO:0000313" key="9">
    <source>
        <dbReference type="Proteomes" id="UP001431209"/>
    </source>
</evidence>
<keyword evidence="9" id="KW-1185">Reference proteome</keyword>
<dbReference type="PRINTS" id="PR00318">
    <property type="entry name" value="GPROTEINA"/>
</dbReference>
<dbReference type="PANTHER" id="PTHR10218">
    <property type="entry name" value="GTP-BINDING PROTEIN ALPHA SUBUNIT"/>
    <property type="match status" value="1"/>
</dbReference>
<dbReference type="FunFam" id="3.40.50.300:FF:002307">
    <property type="entry name" value="Guanine nucleotide-binding protein G(k) subunit alpha"/>
    <property type="match status" value="1"/>
</dbReference>
<dbReference type="InterPro" id="IPR011025">
    <property type="entry name" value="GproteinA_insert"/>
</dbReference>
<keyword evidence="5" id="KW-0807">Transducer</keyword>
<comment type="caution">
    <text evidence="8">The sequence shown here is derived from an EMBL/GenBank/DDBJ whole genome shotgun (WGS) entry which is preliminary data.</text>
</comment>
<dbReference type="FunFam" id="1.10.400.10:FF:000002">
    <property type="entry name" value="guanine nucleotide-binding protein G(Q) subunit alpha"/>
    <property type="match status" value="1"/>
</dbReference>